<gene>
    <name evidence="1" type="ORF">HNQ36_003754</name>
</gene>
<dbReference type="RefSeq" id="WP_246395462.1">
    <property type="nucleotide sequence ID" value="NZ_JACHIJ010000005.1"/>
</dbReference>
<dbReference type="Proteomes" id="UP000521227">
    <property type="component" value="Unassembled WGS sequence"/>
</dbReference>
<dbReference type="AlphaFoldDB" id="A0A840N559"/>
<sequence length="92" mass="10064">MLTGFAETGFAFAAGFDFETDFGEDFAADFFDEALAMASRRCMSETAAALHHGCPATRKRLPPDIRVVGHGRLQIVTDSRESRCFVTNSVTI</sequence>
<comment type="caution">
    <text evidence="1">The sequence shown here is derived from an EMBL/GenBank/DDBJ whole genome shotgun (WGS) entry which is preliminary data.</text>
</comment>
<dbReference type="EMBL" id="JACHIJ010000005">
    <property type="protein sequence ID" value="MBB5053754.1"/>
    <property type="molecule type" value="Genomic_DNA"/>
</dbReference>
<protein>
    <submittedName>
        <fullName evidence="1">Uncharacterized protein</fullName>
    </submittedName>
</protein>
<name>A0A840N559_9BRAD</name>
<accession>A0A840N559</accession>
<evidence type="ECO:0000313" key="1">
    <source>
        <dbReference type="EMBL" id="MBB5053754.1"/>
    </source>
</evidence>
<evidence type="ECO:0000313" key="2">
    <source>
        <dbReference type="Proteomes" id="UP000521227"/>
    </source>
</evidence>
<organism evidence="1 2">
    <name type="scientific">Afipia massiliensis</name>
    <dbReference type="NCBI Taxonomy" id="211460"/>
    <lineage>
        <taxon>Bacteria</taxon>
        <taxon>Pseudomonadati</taxon>
        <taxon>Pseudomonadota</taxon>
        <taxon>Alphaproteobacteria</taxon>
        <taxon>Hyphomicrobiales</taxon>
        <taxon>Nitrobacteraceae</taxon>
        <taxon>Afipia</taxon>
    </lineage>
</organism>
<proteinExistence type="predicted"/>
<reference evidence="1 2" key="1">
    <citation type="submission" date="2020-08" db="EMBL/GenBank/DDBJ databases">
        <title>Genomic Encyclopedia of Type Strains, Phase IV (KMG-IV): sequencing the most valuable type-strain genomes for metagenomic binning, comparative biology and taxonomic classification.</title>
        <authorList>
            <person name="Goeker M."/>
        </authorList>
    </citation>
    <scope>NUCLEOTIDE SEQUENCE [LARGE SCALE GENOMIC DNA]</scope>
    <source>
        <strain evidence="1 2">DSM 17498</strain>
    </source>
</reference>